<name>A0A1E1L3M0_9HELO</name>
<dbReference type="Gene3D" id="3.80.10.10">
    <property type="entry name" value="Ribonuclease Inhibitor"/>
    <property type="match status" value="2"/>
</dbReference>
<keyword evidence="1" id="KW-0732">Signal</keyword>
<reference evidence="3" key="1">
    <citation type="submission" date="2016-03" db="EMBL/GenBank/DDBJ databases">
        <authorList>
            <person name="Guldener U."/>
        </authorList>
    </citation>
    <scope>NUCLEOTIDE SEQUENCE [LARGE SCALE GENOMIC DNA]</scope>
    <source>
        <strain evidence="3">04CH-RAC-A.6.1</strain>
    </source>
</reference>
<dbReference type="Proteomes" id="UP000178912">
    <property type="component" value="Unassembled WGS sequence"/>
</dbReference>
<dbReference type="AlphaFoldDB" id="A0A1E1L3M0"/>
<dbReference type="SUPFAM" id="SSF52058">
    <property type="entry name" value="L domain-like"/>
    <property type="match status" value="1"/>
</dbReference>
<sequence length="533" mass="60199">MAFIKAKDTSLVSHFVFCFSSSPTAASFILSSSRTADAEQSLVAAVREKYGSPATIDASEVNVVSGITVEEVGFDKIRAQQGRLHELKIVLVDGQRISTAENSALEIRNVCPMIEELDLSRNLLSSLAEVARICTELDRLKSLRINGNRFSDVSDVSRLVSDKPYVSAFPKVTELSMDEVLFDWGWVIGIVAQFQHLKSLEVSMNGFKHLQNHFISEGLTSITLEYNGFQSLTDVLVLQKLVSLEVLKLKGNEISKIAEQPYEISELSAFGNQLIYVDLSNNAVSEWKFVDDLNHIFPGMTALRLSHNPIYKTSKDAGSFTSMDDSYMLTLARIRKLGTLNFSKISSADRINSEMFYLSQITKQMSEAPESREKEVISQHPRFAELCESHGAPTIVRKEAGVMNPNFLEARLITFTFYLPPSSHEGQTEEVRMVREIPMSFDVYRVKGLVGRMFGIRPLSLRLIWETGEWDPVAGYEEWEEDDDEEEEEIDEETAAMRERGKWMKREVEIEDSTRRVGNLVDGMEAVVRLELR</sequence>
<evidence type="ECO:0000313" key="2">
    <source>
        <dbReference type="EMBL" id="CZT05043.1"/>
    </source>
</evidence>
<evidence type="ECO:0000256" key="1">
    <source>
        <dbReference type="ARBA" id="ARBA00022729"/>
    </source>
</evidence>
<accession>A0A1E1L3M0</accession>
<dbReference type="InterPro" id="IPR050328">
    <property type="entry name" value="Dev_Immune_Receptor"/>
</dbReference>
<protein>
    <submittedName>
        <fullName evidence="2">Related to tubulin-specific chaperone e (Tubulin folding cofactor E)</fullName>
    </submittedName>
</protein>
<evidence type="ECO:0000313" key="3">
    <source>
        <dbReference type="Proteomes" id="UP000178912"/>
    </source>
</evidence>
<dbReference type="PANTHER" id="PTHR24373">
    <property type="entry name" value="SLIT RELATED LEUCINE-RICH REPEAT NEURONAL PROTEIN"/>
    <property type="match status" value="1"/>
</dbReference>
<dbReference type="PANTHER" id="PTHR24373:SF275">
    <property type="entry name" value="TIR DOMAIN-CONTAINING PROTEIN"/>
    <property type="match status" value="1"/>
</dbReference>
<keyword evidence="3" id="KW-1185">Reference proteome</keyword>
<gene>
    <name evidence="2" type="ORF">RAG0_11279</name>
</gene>
<dbReference type="EMBL" id="FJUX01000073">
    <property type="protein sequence ID" value="CZT05043.1"/>
    <property type="molecule type" value="Genomic_DNA"/>
</dbReference>
<dbReference type="OrthoDB" id="5273213at2759"/>
<organism evidence="2 3">
    <name type="scientific">Rhynchosporium agropyri</name>
    <dbReference type="NCBI Taxonomy" id="914238"/>
    <lineage>
        <taxon>Eukaryota</taxon>
        <taxon>Fungi</taxon>
        <taxon>Dikarya</taxon>
        <taxon>Ascomycota</taxon>
        <taxon>Pezizomycotina</taxon>
        <taxon>Leotiomycetes</taxon>
        <taxon>Helotiales</taxon>
        <taxon>Ploettnerulaceae</taxon>
        <taxon>Rhynchosporium</taxon>
    </lineage>
</organism>
<proteinExistence type="predicted"/>
<dbReference type="InterPro" id="IPR032675">
    <property type="entry name" value="LRR_dom_sf"/>
</dbReference>